<name>A0A915DDZ2_9BILA</name>
<accession>A0A915DDZ2</accession>
<organism evidence="1 2">
    <name type="scientific">Ditylenchus dipsaci</name>
    <dbReference type="NCBI Taxonomy" id="166011"/>
    <lineage>
        <taxon>Eukaryota</taxon>
        <taxon>Metazoa</taxon>
        <taxon>Ecdysozoa</taxon>
        <taxon>Nematoda</taxon>
        <taxon>Chromadorea</taxon>
        <taxon>Rhabditida</taxon>
        <taxon>Tylenchina</taxon>
        <taxon>Tylenchomorpha</taxon>
        <taxon>Sphaerularioidea</taxon>
        <taxon>Anguinidae</taxon>
        <taxon>Anguininae</taxon>
        <taxon>Ditylenchus</taxon>
    </lineage>
</organism>
<dbReference type="AlphaFoldDB" id="A0A915DDZ2"/>
<dbReference type="Proteomes" id="UP000887574">
    <property type="component" value="Unplaced"/>
</dbReference>
<dbReference type="WBParaSite" id="jg18221">
    <property type="protein sequence ID" value="jg18221"/>
    <property type="gene ID" value="jg18221"/>
</dbReference>
<evidence type="ECO:0000313" key="2">
    <source>
        <dbReference type="WBParaSite" id="jg18221"/>
    </source>
</evidence>
<reference evidence="2" key="1">
    <citation type="submission" date="2022-11" db="UniProtKB">
        <authorList>
            <consortium name="WormBaseParasite"/>
        </authorList>
    </citation>
    <scope>IDENTIFICATION</scope>
</reference>
<dbReference type="Gene3D" id="3.30.40.10">
    <property type="entry name" value="Zinc/RING finger domain, C3HC4 (zinc finger)"/>
    <property type="match status" value="1"/>
</dbReference>
<keyword evidence="1" id="KW-1185">Reference proteome</keyword>
<proteinExistence type="predicted"/>
<protein>
    <submittedName>
        <fullName evidence="2">Anaphase-promoting complex subunit 11 RING-H2 finger domain-containing protein</fullName>
    </submittedName>
</protein>
<sequence length="82" mass="9606">MKINRLTIVGEWRWIDGKGDNCGICRAPFEACCVDCKYQEMSVHWYWGFANIRSTCIALLNGHRYHHNKHRYALVQTGMEVC</sequence>
<dbReference type="SUPFAM" id="SSF57850">
    <property type="entry name" value="RING/U-box"/>
    <property type="match status" value="1"/>
</dbReference>
<evidence type="ECO:0000313" key="1">
    <source>
        <dbReference type="Proteomes" id="UP000887574"/>
    </source>
</evidence>
<dbReference type="InterPro" id="IPR013083">
    <property type="entry name" value="Znf_RING/FYVE/PHD"/>
</dbReference>